<dbReference type="Proteomes" id="UP000321429">
    <property type="component" value="Unassembled WGS sequence"/>
</dbReference>
<reference evidence="1 4" key="2">
    <citation type="submission" date="2019-07" db="EMBL/GenBank/DDBJ databases">
        <title>Whole genome shotgun sequence of Lactobacillus siliginis NBRC 101315.</title>
        <authorList>
            <person name="Hosoyama A."/>
            <person name="Uohara A."/>
            <person name="Ohji S."/>
            <person name="Ichikawa N."/>
        </authorList>
    </citation>
    <scope>NUCLEOTIDE SEQUENCE [LARGE SCALE GENOMIC DNA]</scope>
    <source>
        <strain evidence="1 4">NBRC 101315</strain>
    </source>
</reference>
<accession>A0A0R2LBK3</accession>
<dbReference type="AlphaFoldDB" id="A0A0R2LBK3"/>
<dbReference type="InterPro" id="IPR010315">
    <property type="entry name" value="DUF915_hydro-like"/>
</dbReference>
<dbReference type="GO" id="GO:0016787">
    <property type="term" value="F:hydrolase activity"/>
    <property type="evidence" value="ECO:0007669"/>
    <property type="project" value="UniProtKB-KW"/>
</dbReference>
<sequence length="286" mass="32073">MHRRVWTIAGAVVLVLGAAFVLFRKVTSIGVAGEPLTTNKISTKVTATHVPTILMPGWGTSANSFNQMITYMQDNHTAGKVMRINVDTFGRVHVYGHLRKNVVNPLIQVTFSRNLANTYQPQVKWLNQILLLLKDQYGVTTYNAVGHSWGGSALVSQLIRYGNDPKLPRLHKMVLLGTPVDEGVNRGRDILASGEPKRPTRIYRQLLADRNNLRANHQAIIENVYGSTNGEETDNSVPFAQAQSLRYLVAGIIPNYHEILMKNTNHHQIHTTTESFELVTRLLYKK</sequence>
<dbReference type="PATRIC" id="fig|348151.3.peg.79"/>
<dbReference type="STRING" id="348151.IV55_GL000076"/>
<dbReference type="Proteomes" id="UP000051139">
    <property type="component" value="Unassembled WGS sequence"/>
</dbReference>
<organism evidence="2 3">
    <name type="scientific">Furfurilactobacillus siliginis</name>
    <dbReference type="NCBI Taxonomy" id="348151"/>
    <lineage>
        <taxon>Bacteria</taxon>
        <taxon>Bacillati</taxon>
        <taxon>Bacillota</taxon>
        <taxon>Bacilli</taxon>
        <taxon>Lactobacillales</taxon>
        <taxon>Lactobacillaceae</taxon>
        <taxon>Furfurilactobacillus</taxon>
    </lineage>
</organism>
<keyword evidence="2" id="KW-0378">Hydrolase</keyword>
<evidence type="ECO:0000313" key="4">
    <source>
        <dbReference type="Proteomes" id="UP000321429"/>
    </source>
</evidence>
<evidence type="ECO:0000313" key="2">
    <source>
        <dbReference type="EMBL" id="KRN97157.1"/>
    </source>
</evidence>
<keyword evidence="3" id="KW-1185">Reference proteome</keyword>
<name>A0A0R2LBK3_9LACO</name>
<gene>
    <name evidence="2" type="ORF">IV55_GL000076</name>
    <name evidence="1" type="ORF">LSI01_18900</name>
</gene>
<dbReference type="EMBL" id="BJUD01000074">
    <property type="protein sequence ID" value="GEK29579.1"/>
    <property type="molecule type" value="Genomic_DNA"/>
</dbReference>
<protein>
    <submittedName>
        <fullName evidence="2">Alpha beta hydrolase</fullName>
    </submittedName>
</protein>
<dbReference type="OrthoDB" id="2301165at2"/>
<comment type="caution">
    <text evidence="2">The sequence shown here is derived from an EMBL/GenBank/DDBJ whole genome shotgun (WGS) entry which is preliminary data.</text>
</comment>
<dbReference type="SUPFAM" id="SSF53474">
    <property type="entry name" value="alpha/beta-Hydrolases"/>
    <property type="match status" value="1"/>
</dbReference>
<reference evidence="2 3" key="1">
    <citation type="journal article" date="2015" name="Genome Announc.">
        <title>Expanding the biotechnology potential of lactobacilli through comparative genomics of 213 strains and associated genera.</title>
        <authorList>
            <person name="Sun Z."/>
            <person name="Harris H.M."/>
            <person name="McCann A."/>
            <person name="Guo C."/>
            <person name="Argimon S."/>
            <person name="Zhang W."/>
            <person name="Yang X."/>
            <person name="Jeffery I.B."/>
            <person name="Cooney J.C."/>
            <person name="Kagawa T.F."/>
            <person name="Liu W."/>
            <person name="Song Y."/>
            <person name="Salvetti E."/>
            <person name="Wrobel A."/>
            <person name="Rasinkangas P."/>
            <person name="Parkhill J."/>
            <person name="Rea M.C."/>
            <person name="O'Sullivan O."/>
            <person name="Ritari J."/>
            <person name="Douillard F.P."/>
            <person name="Paul Ross R."/>
            <person name="Yang R."/>
            <person name="Briner A.E."/>
            <person name="Felis G.E."/>
            <person name="de Vos W.M."/>
            <person name="Barrangou R."/>
            <person name="Klaenhammer T.R."/>
            <person name="Caufield P.W."/>
            <person name="Cui Y."/>
            <person name="Zhang H."/>
            <person name="O'Toole P.W."/>
        </authorList>
    </citation>
    <scope>NUCLEOTIDE SEQUENCE [LARGE SCALE GENOMIC DNA]</scope>
    <source>
        <strain evidence="2 3">DSM 22696</strain>
    </source>
</reference>
<dbReference type="RefSeq" id="WP_057808419.1">
    <property type="nucleotide sequence ID" value="NZ_BJUD01000074.1"/>
</dbReference>
<dbReference type="EMBL" id="JQCB01000001">
    <property type="protein sequence ID" value="KRN97157.1"/>
    <property type="molecule type" value="Genomic_DNA"/>
</dbReference>
<dbReference type="Pfam" id="PF06028">
    <property type="entry name" value="DUF915"/>
    <property type="match status" value="1"/>
</dbReference>
<evidence type="ECO:0000313" key="1">
    <source>
        <dbReference type="EMBL" id="GEK29579.1"/>
    </source>
</evidence>
<dbReference type="InterPro" id="IPR029058">
    <property type="entry name" value="AB_hydrolase_fold"/>
</dbReference>
<proteinExistence type="predicted"/>
<dbReference type="Gene3D" id="3.40.50.1820">
    <property type="entry name" value="alpha/beta hydrolase"/>
    <property type="match status" value="1"/>
</dbReference>
<evidence type="ECO:0000313" key="3">
    <source>
        <dbReference type="Proteomes" id="UP000051139"/>
    </source>
</evidence>